<gene>
    <name evidence="12" type="primary">rbp1</name>
</gene>
<dbReference type="InterPro" id="IPR001841">
    <property type="entry name" value="Znf_RING"/>
</dbReference>
<evidence type="ECO:0000259" key="11">
    <source>
        <dbReference type="PROSITE" id="PS50089"/>
    </source>
</evidence>
<dbReference type="InterPro" id="IPR024766">
    <property type="entry name" value="Znf_RING_H2"/>
</dbReference>
<evidence type="ECO:0000256" key="10">
    <source>
        <dbReference type="PROSITE-ProRule" id="PRU00175"/>
    </source>
</evidence>
<dbReference type="AlphaFoldDB" id="Q9AVZ5"/>
<evidence type="ECO:0000313" key="12">
    <source>
        <dbReference type="EMBL" id="CAC27076.1"/>
    </source>
</evidence>
<evidence type="ECO:0000256" key="1">
    <source>
        <dbReference type="ARBA" id="ARBA00004123"/>
    </source>
</evidence>
<dbReference type="GeneID" id="857485"/>
<evidence type="ECO:0000313" key="13">
    <source>
        <dbReference type="Proteomes" id="UP000242167"/>
    </source>
</evidence>
<dbReference type="SMART" id="SM00184">
    <property type="entry name" value="RING"/>
    <property type="match status" value="1"/>
</dbReference>
<dbReference type="PIR" id="G90113">
    <property type="entry name" value="G90113"/>
</dbReference>
<keyword evidence="9" id="KW-0539">Nucleus</keyword>
<dbReference type="RefSeq" id="XP_001713292.1">
    <property type="nucleotide sequence ID" value="XM_001713240.1"/>
</dbReference>
<protein>
    <submittedName>
        <fullName evidence="12">Rbp1 protein</fullName>
    </submittedName>
</protein>
<dbReference type="SUPFAM" id="SSF57850">
    <property type="entry name" value="RING/U-box"/>
    <property type="match status" value="1"/>
</dbReference>
<keyword evidence="5" id="KW-0479">Metal-binding</keyword>
<comment type="subcellular location">
    <subcellularLocation>
        <location evidence="2">Cytoplasm</location>
    </subcellularLocation>
    <subcellularLocation>
        <location evidence="1">Nucleus</location>
    </subcellularLocation>
</comment>
<dbReference type="PROSITE" id="PS50089">
    <property type="entry name" value="ZF_RING_2"/>
    <property type="match status" value="1"/>
</dbReference>
<dbReference type="PANTHER" id="PTHR11210">
    <property type="entry name" value="RING BOX"/>
    <property type="match status" value="1"/>
</dbReference>
<evidence type="ECO:0000256" key="9">
    <source>
        <dbReference type="ARBA" id="ARBA00023242"/>
    </source>
</evidence>
<evidence type="ECO:0000256" key="3">
    <source>
        <dbReference type="ARBA" id="ARBA00004906"/>
    </source>
</evidence>
<evidence type="ECO:0000256" key="5">
    <source>
        <dbReference type="ARBA" id="ARBA00022723"/>
    </source>
</evidence>
<keyword evidence="6 10" id="KW-0863">Zinc-finger</keyword>
<evidence type="ECO:0000256" key="6">
    <source>
        <dbReference type="ARBA" id="ARBA00022771"/>
    </source>
</evidence>
<evidence type="ECO:0000256" key="2">
    <source>
        <dbReference type="ARBA" id="ARBA00004496"/>
    </source>
</evidence>
<dbReference type="GO" id="GO:0008270">
    <property type="term" value="F:zinc ion binding"/>
    <property type="evidence" value="ECO:0007669"/>
    <property type="project" value="UniProtKB-KW"/>
</dbReference>
<evidence type="ECO:0000256" key="7">
    <source>
        <dbReference type="ARBA" id="ARBA00022786"/>
    </source>
</evidence>
<dbReference type="Proteomes" id="UP000242167">
    <property type="component" value="Nucleomorph 2"/>
</dbReference>
<comment type="pathway">
    <text evidence="3">Protein modification; protein ubiquitination.</text>
</comment>
<sequence length="99" mass="11695">MHRFKIINISINGEISLYYENEKCAICRNNLEDNAPDFEERVGKHSKNFLDQISKNCFLAYGRCGHSFHLICIENWIILNKNCPLCSRIWVYENIRLSI</sequence>
<dbReference type="InterPro" id="IPR013083">
    <property type="entry name" value="Znf_RING/FYVE/PHD"/>
</dbReference>
<dbReference type="EMBL" id="AJ010592">
    <property type="protein sequence ID" value="CAC27076.1"/>
    <property type="molecule type" value="Genomic_DNA"/>
</dbReference>
<dbReference type="InterPro" id="IPR051031">
    <property type="entry name" value="RING-box_E3_Ubiquitin_Ligase"/>
</dbReference>
<dbReference type="Gene3D" id="3.30.40.10">
    <property type="entry name" value="Zinc/RING finger domain, C3HC4 (zinc finger)"/>
    <property type="match status" value="1"/>
</dbReference>
<proteinExistence type="predicted"/>
<dbReference type="GO" id="GO:0005737">
    <property type="term" value="C:cytoplasm"/>
    <property type="evidence" value="ECO:0007669"/>
    <property type="project" value="UniProtKB-SubCell"/>
</dbReference>
<reference evidence="12 13" key="1">
    <citation type="journal article" date="2001" name="Nature">
        <title>The highly reduced genome of an enslaved algal nucleus.</title>
        <authorList>
            <person name="Douglas S."/>
            <person name="Zauner S."/>
            <person name="Fraunholz M."/>
            <person name="Beaton M."/>
            <person name="Penny S."/>
            <person name="Deng L."/>
            <person name="Wu X."/>
            <person name="Reith M."/>
            <person name="Cavalier-Smith T."/>
            <person name="Maier U."/>
        </authorList>
    </citation>
    <scope>NUCLEOTIDE SEQUENCE [LARGE SCALE GENOMIC DNA]</scope>
</reference>
<dbReference type="GO" id="GO:0000428">
    <property type="term" value="C:DNA-directed RNA polymerase complex"/>
    <property type="evidence" value="ECO:0007669"/>
    <property type="project" value="UniProtKB-KW"/>
</dbReference>
<name>Q9AVZ5_GUITH</name>
<evidence type="ECO:0000256" key="8">
    <source>
        <dbReference type="ARBA" id="ARBA00022833"/>
    </source>
</evidence>
<accession>Q9AVZ5</accession>
<feature type="domain" description="RING-type" evidence="11">
    <location>
        <begin position="24"/>
        <end position="87"/>
    </location>
</feature>
<keyword evidence="8" id="KW-0862">Zinc</keyword>
<evidence type="ECO:0000256" key="4">
    <source>
        <dbReference type="ARBA" id="ARBA00022490"/>
    </source>
</evidence>
<organism evidence="12 13">
    <name type="scientific">Guillardia theta</name>
    <name type="common">Cryptophyte</name>
    <name type="synonym">Cryptomonas phi</name>
    <dbReference type="NCBI Taxonomy" id="55529"/>
    <lineage>
        <taxon>Eukaryota</taxon>
        <taxon>Cryptophyceae</taxon>
        <taxon>Pyrenomonadales</taxon>
        <taxon>Geminigeraceae</taxon>
        <taxon>Guillardia</taxon>
    </lineage>
</organism>
<dbReference type="GO" id="GO:0005634">
    <property type="term" value="C:nucleus"/>
    <property type="evidence" value="ECO:0007669"/>
    <property type="project" value="UniProtKB-SubCell"/>
</dbReference>
<dbReference type="Pfam" id="PF12678">
    <property type="entry name" value="zf-rbx1"/>
    <property type="match status" value="1"/>
</dbReference>
<keyword evidence="7" id="KW-0833">Ubl conjugation pathway</keyword>
<keyword evidence="4" id="KW-0963">Cytoplasm</keyword>